<keyword evidence="3" id="KW-1185">Reference proteome</keyword>
<dbReference type="PANTHER" id="PTHR46390:SF1">
    <property type="entry name" value="MANNOSE-1-PHOSPHATE GUANYLYLTRANSFERASE"/>
    <property type="match status" value="1"/>
</dbReference>
<evidence type="ECO:0000313" key="2">
    <source>
        <dbReference type="EMBL" id="VVD31157.1"/>
    </source>
</evidence>
<geneLocation type="plasmid" evidence="2 3">
    <name>pII</name>
</geneLocation>
<dbReference type="GO" id="GO:0009298">
    <property type="term" value="P:GDP-mannose biosynthetic process"/>
    <property type="evidence" value="ECO:0007669"/>
    <property type="project" value="TreeGrafter"/>
</dbReference>
<protein>
    <recommendedName>
        <fullName evidence="1">Nucleotidyl transferase domain-containing protein</fullName>
    </recommendedName>
</protein>
<organism evidence="2 3">
    <name type="scientific">Paraburkholderia dioscoreae</name>
    <dbReference type="NCBI Taxonomy" id="2604047"/>
    <lineage>
        <taxon>Bacteria</taxon>
        <taxon>Pseudomonadati</taxon>
        <taxon>Pseudomonadota</taxon>
        <taxon>Betaproteobacteria</taxon>
        <taxon>Burkholderiales</taxon>
        <taxon>Burkholderiaceae</taxon>
        <taxon>Paraburkholderia</taxon>
    </lineage>
</organism>
<reference evidence="2 3" key="1">
    <citation type="submission" date="2019-08" db="EMBL/GenBank/DDBJ databases">
        <authorList>
            <person name="Herpell B J."/>
        </authorList>
    </citation>
    <scope>NUCLEOTIDE SEQUENCE [LARGE SCALE GENOMIC DNA]</scope>
    <source>
        <strain evidence="3">Msb3</strain>
        <plasmid evidence="2 3">pII</plasmid>
    </source>
</reference>
<feature type="domain" description="Nucleotidyl transferase" evidence="1">
    <location>
        <begin position="79"/>
        <end position="160"/>
    </location>
</feature>
<dbReference type="Proteomes" id="UP000325811">
    <property type="component" value="Plasmid pII"/>
</dbReference>
<dbReference type="InterPro" id="IPR029044">
    <property type="entry name" value="Nucleotide-diphossugar_trans"/>
</dbReference>
<sequence length="211" mass="23073">MAMRPLSAIAIKQQETSFCEHSSGNPVWWQRHTPLAHVSGRLSETISQARQYSQCRCAHRRIERRTTFIVVEQLRKPASVILEPIAPNTAAAIAPALVALSKDRDALLMVLPSDHVILNEAAFMKAALAAARIAADDHLVAFGIEPGNPNTGYGYIRRGAALKNGSRCTRSMLSLRNLISLRLKSSWRAATTTGIGACSCSRLPPTWMSWG</sequence>
<dbReference type="KEGG" id="pdio:PDMSB3_0033.3"/>
<dbReference type="GO" id="GO:0004475">
    <property type="term" value="F:mannose-1-phosphate guanylyltransferase (GTP) activity"/>
    <property type="evidence" value="ECO:0007669"/>
    <property type="project" value="TreeGrafter"/>
</dbReference>
<dbReference type="PANTHER" id="PTHR46390">
    <property type="entry name" value="MANNOSE-1-PHOSPHATE GUANYLYLTRANSFERASE"/>
    <property type="match status" value="1"/>
</dbReference>
<accession>A0A5Q4ZIB2</accession>
<evidence type="ECO:0000313" key="3">
    <source>
        <dbReference type="Proteomes" id="UP000325811"/>
    </source>
</evidence>
<dbReference type="Pfam" id="PF00483">
    <property type="entry name" value="NTP_transferase"/>
    <property type="match status" value="1"/>
</dbReference>
<gene>
    <name evidence="2" type="ORF">PDMSB3_0033</name>
</gene>
<dbReference type="InterPro" id="IPR051161">
    <property type="entry name" value="Mannose-6P_isomerase_type2"/>
</dbReference>
<keyword evidence="2" id="KW-0614">Plasmid</keyword>
<dbReference type="EMBL" id="LR699556">
    <property type="protein sequence ID" value="VVD31157.1"/>
    <property type="molecule type" value="Genomic_DNA"/>
</dbReference>
<dbReference type="Gene3D" id="3.90.550.10">
    <property type="entry name" value="Spore Coat Polysaccharide Biosynthesis Protein SpsA, Chain A"/>
    <property type="match status" value="1"/>
</dbReference>
<dbReference type="AlphaFoldDB" id="A0A5Q4ZIB2"/>
<evidence type="ECO:0000259" key="1">
    <source>
        <dbReference type="Pfam" id="PF00483"/>
    </source>
</evidence>
<proteinExistence type="predicted"/>
<name>A0A5Q4ZIB2_9BURK</name>
<dbReference type="SUPFAM" id="SSF53448">
    <property type="entry name" value="Nucleotide-diphospho-sugar transferases"/>
    <property type="match status" value="1"/>
</dbReference>
<dbReference type="InterPro" id="IPR005835">
    <property type="entry name" value="NTP_transferase_dom"/>
</dbReference>